<dbReference type="RefSeq" id="WP_101511622.1">
    <property type="nucleotide sequence ID" value="NZ_RIQR01000038.1"/>
</dbReference>
<dbReference type="EMBL" id="BLYV01000132">
    <property type="protein sequence ID" value="GFP12771.1"/>
    <property type="molecule type" value="Genomic_DNA"/>
</dbReference>
<reference evidence="1" key="2">
    <citation type="submission" date="2020-07" db="EMBL/GenBank/DDBJ databases">
        <title>Draft genome sequence of Lactobacillus helveticus strain JCM 1062.</title>
        <authorList>
            <person name="Endo A."/>
            <person name="Maeno S."/>
            <person name="Kido Y."/>
        </authorList>
    </citation>
    <scope>NUCLEOTIDE SEQUENCE</scope>
    <source>
        <strain evidence="1">JCM 1062</strain>
    </source>
</reference>
<reference evidence="2" key="1">
    <citation type="submission" date="2018-01" db="EMBL/GenBank/DDBJ databases">
        <authorList>
            <person name="Gaut B.S."/>
            <person name="Morton B.R."/>
            <person name="Clegg M.T."/>
            <person name="Duvall M.R."/>
        </authorList>
    </citation>
    <scope>NUCLEOTIDE SEQUENCE</scope>
    <source>
        <strain evidence="2">Lactobacillus helveticus</strain>
    </source>
</reference>
<gene>
    <name evidence="2" type="ORF">BDKNPLJD_02127</name>
    <name evidence="1" type="ORF">LHEJCM1062_06430</name>
</gene>
<proteinExistence type="predicted"/>
<accession>A0A2X0PY02</accession>
<dbReference type="EMBL" id="OGTV01000108">
    <property type="protein sequence ID" value="SPB26899.1"/>
    <property type="molecule type" value="Genomic_DNA"/>
</dbReference>
<organism evidence="2">
    <name type="scientific">Lactobacillus helveticus</name>
    <name type="common">Lactobacillus suntoryeus</name>
    <dbReference type="NCBI Taxonomy" id="1587"/>
    <lineage>
        <taxon>Bacteria</taxon>
        <taxon>Bacillati</taxon>
        <taxon>Bacillota</taxon>
        <taxon>Bacilli</taxon>
        <taxon>Lactobacillales</taxon>
        <taxon>Lactobacillaceae</taxon>
        <taxon>Lactobacillus</taxon>
    </lineage>
</organism>
<dbReference type="Proteomes" id="UP000630086">
    <property type="component" value="Unassembled WGS sequence"/>
</dbReference>
<name>A0A2X0PY02_LACHE</name>
<protein>
    <submittedName>
        <fullName evidence="2">Uncharacterized protein</fullName>
    </submittedName>
</protein>
<dbReference type="AlphaFoldDB" id="A0A2X0PY02"/>
<evidence type="ECO:0000313" key="1">
    <source>
        <dbReference type="EMBL" id="GFP12771.1"/>
    </source>
</evidence>
<evidence type="ECO:0000313" key="2">
    <source>
        <dbReference type="EMBL" id="SPB26899.1"/>
    </source>
</evidence>
<sequence>MDMQMNIQHGKAYKQGRRPICGIYAFLNGILHDDDQKEKLQKRCVDKIASQIWDMALSSISLNNINKYDHVFDKDDILKNYSLVGEFYDSDTLVNFFIQKRPSIIKLLQQYSLDINYEITDNFKHKNLELYNDQIKENCFYLIPINSSNKNNMHWICYKRCDKNLVIFNSGDEVTERRAKKNAAVCKNTVFSKHILNTYELLEVWKNMYNRETDYRNEKNLELYFDFYKWKPKFLVKCFKKHTTKYPSNYRDRINKINKGCEYSFEKSGFNIVKVTIN</sequence>